<dbReference type="InterPro" id="IPR046301">
    <property type="entry name" value="DUF6416"/>
</dbReference>
<protein>
    <submittedName>
        <fullName evidence="1">DUF6416 domain-containing protein</fullName>
    </submittedName>
</protein>
<name>A0ABW7TGY7_9ACTN</name>
<reference evidence="1 2" key="1">
    <citation type="submission" date="2024-10" db="EMBL/GenBank/DDBJ databases">
        <title>The Natural Products Discovery Center: Release of the First 8490 Sequenced Strains for Exploring Actinobacteria Biosynthetic Diversity.</title>
        <authorList>
            <person name="Kalkreuter E."/>
            <person name="Kautsar S.A."/>
            <person name="Yang D."/>
            <person name="Bader C.D."/>
            <person name="Teijaro C.N."/>
            <person name="Fluegel L."/>
            <person name="Davis C.M."/>
            <person name="Simpson J.R."/>
            <person name="Lauterbach L."/>
            <person name="Steele A.D."/>
            <person name="Gui C."/>
            <person name="Meng S."/>
            <person name="Li G."/>
            <person name="Viehrig K."/>
            <person name="Ye F."/>
            <person name="Su P."/>
            <person name="Kiefer A.F."/>
            <person name="Nichols A."/>
            <person name="Cepeda A.J."/>
            <person name="Yan W."/>
            <person name="Fan B."/>
            <person name="Jiang Y."/>
            <person name="Adhikari A."/>
            <person name="Zheng C.-J."/>
            <person name="Schuster L."/>
            <person name="Cowan T.M."/>
            <person name="Smanski M.J."/>
            <person name="Chevrette M.G."/>
            <person name="De Carvalho L.P.S."/>
            <person name="Shen B."/>
        </authorList>
    </citation>
    <scope>NUCLEOTIDE SEQUENCE [LARGE SCALE GENOMIC DNA]</scope>
    <source>
        <strain evidence="1 2">NPDC020979</strain>
    </source>
</reference>
<comment type="caution">
    <text evidence="1">The sequence shown here is derived from an EMBL/GenBank/DDBJ whole genome shotgun (WGS) entry which is preliminary data.</text>
</comment>
<evidence type="ECO:0000313" key="2">
    <source>
        <dbReference type="Proteomes" id="UP001611162"/>
    </source>
</evidence>
<proteinExistence type="predicted"/>
<dbReference type="RefSeq" id="WP_397614785.1">
    <property type="nucleotide sequence ID" value="NZ_JBIRRB010000017.1"/>
</dbReference>
<evidence type="ECO:0000313" key="1">
    <source>
        <dbReference type="EMBL" id="MFI0915128.1"/>
    </source>
</evidence>
<accession>A0ABW7TGY7</accession>
<organism evidence="1 2">
    <name type="scientific">Streptomyces abikoensis</name>
    <dbReference type="NCBI Taxonomy" id="97398"/>
    <lineage>
        <taxon>Bacteria</taxon>
        <taxon>Bacillati</taxon>
        <taxon>Actinomycetota</taxon>
        <taxon>Actinomycetes</taxon>
        <taxon>Kitasatosporales</taxon>
        <taxon>Streptomycetaceae</taxon>
        <taxon>Streptomyces</taxon>
    </lineage>
</organism>
<sequence>MSMGTTANDALSDFSDLTISGGEHLPQAPWTDTDLDALARHPWPSIHQDAASLLDELAREPGVVLTLEALATRLGRSSAGVIGTLSKLSRVTHAVHGRRNWPLHWREQGNEYSYALDEAVALSWRSLRGLRGL</sequence>
<keyword evidence="2" id="KW-1185">Reference proteome</keyword>
<dbReference type="Proteomes" id="UP001611162">
    <property type="component" value="Unassembled WGS sequence"/>
</dbReference>
<gene>
    <name evidence="1" type="ORF">ACH4TF_32545</name>
</gene>
<dbReference type="Pfam" id="PF19980">
    <property type="entry name" value="DUF6416"/>
    <property type="match status" value="1"/>
</dbReference>
<dbReference type="EMBL" id="JBIRRB010000017">
    <property type="protein sequence ID" value="MFI0915128.1"/>
    <property type="molecule type" value="Genomic_DNA"/>
</dbReference>